<sequence length="254" mass="28957">MEHDVVLWATITLIILVMIIILLFGTFQARKNRYIQAEKKFEEETVKSQMEIHEQALKNMGWELHDNIGQLLSVARMQLNILQAKLPNGYKKETVDVSELLGDCLKEIRLLSKTLNPDIIREMGLVRSIELELERFNKLNFLKASLSIQGEEQTVPQKDGIILFRILQEFFSNVIKHSKAQHLDVNLEYSANKLLISAKDDGVGFDHEEVIKGAGLINMKSRAKLIGAEYGMVSARNKGVELTIEYNLTQKSYA</sequence>
<evidence type="ECO:0000256" key="3">
    <source>
        <dbReference type="ARBA" id="ARBA00022553"/>
    </source>
</evidence>
<dbReference type="InterPro" id="IPR011712">
    <property type="entry name" value="Sig_transdc_His_kin_sub3_dim/P"/>
</dbReference>
<dbReference type="Pfam" id="PF02518">
    <property type="entry name" value="HATPase_c"/>
    <property type="match status" value="1"/>
</dbReference>
<gene>
    <name evidence="12" type="ORF">JMN32_26900</name>
</gene>
<organism evidence="12 13">
    <name type="scientific">Fulvivirga marina</name>
    <dbReference type="NCBI Taxonomy" id="2494733"/>
    <lineage>
        <taxon>Bacteria</taxon>
        <taxon>Pseudomonadati</taxon>
        <taxon>Bacteroidota</taxon>
        <taxon>Cytophagia</taxon>
        <taxon>Cytophagales</taxon>
        <taxon>Fulvivirgaceae</taxon>
        <taxon>Fulvivirga</taxon>
    </lineage>
</organism>
<evidence type="ECO:0000256" key="1">
    <source>
        <dbReference type="ARBA" id="ARBA00000085"/>
    </source>
</evidence>
<evidence type="ECO:0000256" key="9">
    <source>
        <dbReference type="SAM" id="Phobius"/>
    </source>
</evidence>
<dbReference type="GO" id="GO:0046983">
    <property type="term" value="F:protein dimerization activity"/>
    <property type="evidence" value="ECO:0007669"/>
    <property type="project" value="InterPro"/>
</dbReference>
<evidence type="ECO:0000256" key="4">
    <source>
        <dbReference type="ARBA" id="ARBA00022679"/>
    </source>
</evidence>
<dbReference type="InterPro" id="IPR036890">
    <property type="entry name" value="HATPase_C_sf"/>
</dbReference>
<evidence type="ECO:0000259" key="11">
    <source>
        <dbReference type="Pfam" id="PF07730"/>
    </source>
</evidence>
<comment type="caution">
    <text evidence="12">The sequence shown here is derived from an EMBL/GenBank/DDBJ whole genome shotgun (WGS) entry which is preliminary data.</text>
</comment>
<keyword evidence="6 12" id="KW-0418">Kinase</keyword>
<dbReference type="PANTHER" id="PTHR24421:SF10">
    <property type="entry name" value="NITRATE_NITRITE SENSOR PROTEIN NARQ"/>
    <property type="match status" value="1"/>
</dbReference>
<dbReference type="PANTHER" id="PTHR24421">
    <property type="entry name" value="NITRATE/NITRITE SENSOR PROTEIN NARX-RELATED"/>
    <property type="match status" value="1"/>
</dbReference>
<keyword evidence="9" id="KW-0472">Membrane</keyword>
<keyword evidence="7" id="KW-0067">ATP-binding</keyword>
<dbReference type="InterPro" id="IPR050482">
    <property type="entry name" value="Sensor_HK_TwoCompSys"/>
</dbReference>
<dbReference type="GO" id="GO:0005524">
    <property type="term" value="F:ATP binding"/>
    <property type="evidence" value="ECO:0007669"/>
    <property type="project" value="UniProtKB-KW"/>
</dbReference>
<keyword evidence="8" id="KW-0902">Two-component regulatory system</keyword>
<dbReference type="GO" id="GO:0000155">
    <property type="term" value="F:phosphorelay sensor kinase activity"/>
    <property type="evidence" value="ECO:0007669"/>
    <property type="project" value="InterPro"/>
</dbReference>
<dbReference type="EMBL" id="JAEUGD010000068">
    <property type="protein sequence ID" value="MBL6449971.1"/>
    <property type="molecule type" value="Genomic_DNA"/>
</dbReference>
<feature type="domain" description="Signal transduction histidine kinase subgroup 3 dimerisation and phosphoacceptor" evidence="11">
    <location>
        <begin position="62"/>
        <end position="118"/>
    </location>
</feature>
<keyword evidence="5" id="KW-0547">Nucleotide-binding</keyword>
<evidence type="ECO:0000256" key="5">
    <source>
        <dbReference type="ARBA" id="ARBA00022741"/>
    </source>
</evidence>
<keyword evidence="9" id="KW-1133">Transmembrane helix</keyword>
<dbReference type="CDD" id="cd16917">
    <property type="entry name" value="HATPase_UhpB-NarQ-NarX-like"/>
    <property type="match status" value="1"/>
</dbReference>
<feature type="transmembrane region" description="Helical" evidence="9">
    <location>
        <begin position="6"/>
        <end position="27"/>
    </location>
</feature>
<dbReference type="Proteomes" id="UP000614216">
    <property type="component" value="Unassembled WGS sequence"/>
</dbReference>
<dbReference type="AlphaFoldDB" id="A0A937KEC3"/>
<evidence type="ECO:0000256" key="6">
    <source>
        <dbReference type="ARBA" id="ARBA00022777"/>
    </source>
</evidence>
<comment type="catalytic activity">
    <reaction evidence="1">
        <text>ATP + protein L-histidine = ADP + protein N-phospho-L-histidine.</text>
        <dbReference type="EC" id="2.7.13.3"/>
    </reaction>
</comment>
<dbReference type="SUPFAM" id="SSF55874">
    <property type="entry name" value="ATPase domain of HSP90 chaperone/DNA topoisomerase II/histidine kinase"/>
    <property type="match status" value="1"/>
</dbReference>
<feature type="domain" description="Histidine kinase/HSP90-like ATPase" evidence="10">
    <location>
        <begin position="159"/>
        <end position="245"/>
    </location>
</feature>
<accession>A0A937KEC3</accession>
<protein>
    <recommendedName>
        <fullName evidence="2">histidine kinase</fullName>
        <ecNumber evidence="2">2.7.13.3</ecNumber>
    </recommendedName>
</protein>
<evidence type="ECO:0000256" key="2">
    <source>
        <dbReference type="ARBA" id="ARBA00012438"/>
    </source>
</evidence>
<dbReference type="GO" id="GO:0016020">
    <property type="term" value="C:membrane"/>
    <property type="evidence" value="ECO:0007669"/>
    <property type="project" value="InterPro"/>
</dbReference>
<evidence type="ECO:0000256" key="8">
    <source>
        <dbReference type="ARBA" id="ARBA00023012"/>
    </source>
</evidence>
<keyword evidence="3" id="KW-0597">Phosphoprotein</keyword>
<evidence type="ECO:0000313" key="13">
    <source>
        <dbReference type="Proteomes" id="UP000614216"/>
    </source>
</evidence>
<dbReference type="Gene3D" id="3.30.565.10">
    <property type="entry name" value="Histidine kinase-like ATPase, C-terminal domain"/>
    <property type="match status" value="1"/>
</dbReference>
<dbReference type="InterPro" id="IPR003594">
    <property type="entry name" value="HATPase_dom"/>
</dbReference>
<evidence type="ECO:0000259" key="10">
    <source>
        <dbReference type="Pfam" id="PF02518"/>
    </source>
</evidence>
<reference evidence="12" key="1">
    <citation type="submission" date="2021-01" db="EMBL/GenBank/DDBJ databases">
        <title>Fulvivirga kasyanovii gen. nov., sp nov., a novel member of the phylum Bacteroidetes isolated from seawater in a mussel farm.</title>
        <authorList>
            <person name="Zhao L.-H."/>
            <person name="Wang Z.-J."/>
        </authorList>
    </citation>
    <scope>NUCLEOTIDE SEQUENCE</scope>
    <source>
        <strain evidence="12">29W222</strain>
    </source>
</reference>
<evidence type="ECO:0000256" key="7">
    <source>
        <dbReference type="ARBA" id="ARBA00022840"/>
    </source>
</evidence>
<proteinExistence type="predicted"/>
<dbReference type="Pfam" id="PF07730">
    <property type="entry name" value="HisKA_3"/>
    <property type="match status" value="1"/>
</dbReference>
<keyword evidence="4" id="KW-0808">Transferase</keyword>
<keyword evidence="9" id="KW-0812">Transmembrane</keyword>
<name>A0A937KEC3_9BACT</name>
<evidence type="ECO:0000313" key="12">
    <source>
        <dbReference type="EMBL" id="MBL6449971.1"/>
    </source>
</evidence>
<keyword evidence="13" id="KW-1185">Reference proteome</keyword>
<dbReference type="EC" id="2.7.13.3" evidence="2"/>